<evidence type="ECO:0000256" key="7">
    <source>
        <dbReference type="SAM" id="Coils"/>
    </source>
</evidence>
<feature type="region of interest" description="Disordered" evidence="8">
    <location>
        <begin position="1"/>
        <end position="35"/>
    </location>
</feature>
<proteinExistence type="predicted"/>
<feature type="domain" description="Reverse transcriptase RNase H-like" evidence="10">
    <location>
        <begin position="1325"/>
        <end position="1427"/>
    </location>
</feature>
<dbReference type="Pfam" id="PF17917">
    <property type="entry name" value="RT_RNaseH"/>
    <property type="match status" value="1"/>
</dbReference>
<dbReference type="Pfam" id="PF00078">
    <property type="entry name" value="RVT_1"/>
    <property type="match status" value="1"/>
</dbReference>
<evidence type="ECO:0000313" key="13">
    <source>
        <dbReference type="Proteomes" id="UP000321393"/>
    </source>
</evidence>
<dbReference type="Gene3D" id="3.30.70.270">
    <property type="match status" value="2"/>
</dbReference>
<feature type="compositionally biased region" description="Polar residues" evidence="8">
    <location>
        <begin position="1"/>
        <end position="10"/>
    </location>
</feature>
<feature type="region of interest" description="Disordered" evidence="8">
    <location>
        <begin position="535"/>
        <end position="558"/>
    </location>
</feature>
<evidence type="ECO:0000256" key="8">
    <source>
        <dbReference type="SAM" id="MobiDB-lite"/>
    </source>
</evidence>
<dbReference type="InterPro" id="IPR036397">
    <property type="entry name" value="RNaseH_sf"/>
</dbReference>
<dbReference type="EMBL" id="SSTD01008722">
    <property type="protein sequence ID" value="TYK15060.1"/>
    <property type="molecule type" value="Genomic_DNA"/>
</dbReference>
<dbReference type="Proteomes" id="UP000321393">
    <property type="component" value="Unassembled WGS sequence"/>
</dbReference>
<dbReference type="SUPFAM" id="SSF53098">
    <property type="entry name" value="Ribonuclease H-like"/>
    <property type="match status" value="2"/>
</dbReference>
<evidence type="ECO:0000256" key="5">
    <source>
        <dbReference type="ARBA" id="ARBA00022801"/>
    </source>
</evidence>
<dbReference type="GO" id="GO:0003964">
    <property type="term" value="F:RNA-directed DNA polymerase activity"/>
    <property type="evidence" value="ECO:0007669"/>
    <property type="project" value="UniProtKB-KW"/>
</dbReference>
<accession>A0A5D3CUG5</accession>
<evidence type="ECO:0000256" key="6">
    <source>
        <dbReference type="ARBA" id="ARBA00022918"/>
    </source>
</evidence>
<evidence type="ECO:0000256" key="3">
    <source>
        <dbReference type="ARBA" id="ARBA00022722"/>
    </source>
</evidence>
<keyword evidence="3" id="KW-0540">Nuclease</keyword>
<feature type="compositionally biased region" description="Polar residues" evidence="8">
    <location>
        <begin position="536"/>
        <end position="547"/>
    </location>
</feature>
<evidence type="ECO:0000259" key="9">
    <source>
        <dbReference type="Pfam" id="PF00078"/>
    </source>
</evidence>
<dbReference type="InterPro" id="IPR041373">
    <property type="entry name" value="RT_RNaseH"/>
</dbReference>
<dbReference type="InterPro" id="IPR043502">
    <property type="entry name" value="DNA/RNA_pol_sf"/>
</dbReference>
<dbReference type="GO" id="GO:0016787">
    <property type="term" value="F:hydrolase activity"/>
    <property type="evidence" value="ECO:0007669"/>
    <property type="project" value="UniProtKB-KW"/>
</dbReference>
<feature type="coiled-coil region" evidence="7">
    <location>
        <begin position="1755"/>
        <end position="1782"/>
    </location>
</feature>
<evidence type="ECO:0000313" key="14">
    <source>
        <dbReference type="Proteomes" id="UP000321947"/>
    </source>
</evidence>
<keyword evidence="7" id="KW-0175">Coiled coil</keyword>
<keyword evidence="4" id="KW-0255">Endonuclease</keyword>
<evidence type="ECO:0000256" key="1">
    <source>
        <dbReference type="ARBA" id="ARBA00022679"/>
    </source>
</evidence>
<evidence type="ECO:0000313" key="12">
    <source>
        <dbReference type="EMBL" id="TYK15060.1"/>
    </source>
</evidence>
<keyword evidence="2" id="KW-0548">Nucleotidyltransferase</keyword>
<gene>
    <name evidence="12" type="ORF">E5676_scaffold45G001100</name>
    <name evidence="11" type="ORF">E6C27_scaffold131G001390</name>
</gene>
<dbReference type="Gene3D" id="3.10.10.10">
    <property type="entry name" value="HIV Type 1 Reverse Transcriptase, subunit A, domain 1"/>
    <property type="match status" value="1"/>
</dbReference>
<sequence length="1846" mass="211068">MTSQGNTSKALSDIGKRPNTRSRSREIQSSEDMPPFEVAKNIWEQISKPPKGGIVIKDNPAIDEHNSLQNGRDRKKVNMLMKAVEERDFEIALLKNHTECRDAAESSHTHTIKNVNKGKAIMQESQPQNSTSIASLSVQQLQEMIANSIKTQYSGPAQTFSLYSKPYTKRIDNMRMLHEYQPPKFQQFNGKGNPKQHVAHFIETCETTGTRGDLLVKQFVRTLKGNSFDWYTDLEPESIDSWEQLERDFLNRFYSTRRIVSMIELTATKQRKAVEMCTQGMHWGLLYILQGIKPRTFEELATRAHDMELSIANRGNNDLLVPEVRKEKKKVKSTQKVLKGATKEAMVVSTTPLKLVSKEKKIEKRQDEGEKRRPTLKERQEKIYPFPDSDVPDMLDQLLEKQLIQLPECKRPAEMGRVNDPNYCKYHWVISHPVEKCFVLKELILKLALDKKIELELDDVAQTNHAAVIIQSDSRLSAIGSLIQFGSLEPVVIYSSLEDLQNNDFRADGPKEEEKQVDNVEEGWTLVARRKKRKQSFSQKESGSYRTYKSKGKSERRNTRKNLRKFLPIIKESEGLSRPRRSIILKNFFPKNFPMEIVSCHTTSTTEEDAFPSNAMEETPKPEDLLPLSINDLLTLSREVKDTIIEILKNVDVSTIVTSPTKAYDSCCMSISFSDEDLLLGSKLHNRPLYVSGYVREQKLNQILIDNGSTVNILPKSTINQLGTVRLEIVIGDLQASTIFHVIDSRTTYKMLLGCPWIHENGIVTSTLHQCFKFYKQGIKKVDVDSRPFTKVESHFADAKFYTKSEDVSEVISTEVSVTKGTFKNDLPKSEYIDSGRQKSSFNLRLHSTFCLSKAKHKCKESTIYKLNSDHNKICLQKVKRVSNKRQKKASISVSNKSSLVTGDKEIRNAVPSRMKRKMFVSVNTEGSLKVKRHNVVFTRLEDNELEDEVDVAGYCHVTIEETSNHDIFEEDAEAAPLSFEDGGQSTIDKLKEVNLGTKEEPRQTFISTQHSDNDENEYVNLLKAYKDVFAWSYKEMPGLDPKVVVHRLAIKPEHRPVKQAQRRFRPELISQIEEEVNKLIEAGFIREVKYPTWIANIVPVRKKNGQLRVCVDFRDLNNACPKDDFPLPIMEIMIDATAGHEALSLMDGSSGYNQIRMALDDEEKTAFQTSKGIYCYKVMPFRLKNAGATYQRAMQRIFDDMLHKHIECYVDDLVVKSKKKCDHLKDLKLVLDRLRKYQLRMNPLKCAFGVTSGKFLGFIARHRGIEVDHSKIDVIQKMPSRCQPFQRLMRKDAVFDWDQSCQNPFHSIKKYLLNPPVLSAPAIGKPLILYIATQETSLGALLAQENDKGKECALYYLSRTLTGAELNYSLIEKMRLALFFTIDKHRHYMQAFTIHLVAKADPVKYILSRQVISERLAKWAIILQQYYIVYIPQKAVKGQALADFLADHPVPSNWKLCDDLLDEEVLVVESMEPWIMFFDGTARRSGAGVDIFFISPEKHMLPYSFTLCEFCSNNIAEYQALIISLQMASEFGIKCIEIFEVNHKSALLSVRGKEESTKALEEAHSGICGVHQSGPKLQYQLKRMGYNWPTMIHDSMHFAKYCEACQFHANFIHQPLEPLHPTIASWPFEAWGLDLSGPITPKSSAGHSYILAGTDYFSKWAEAVPLREAKKENIAEAFNKTLCSLLKKVISKTKRDWQEKIGEALWPYRTTHRTPTGVTPYSLVYGVKAVLPLEREIPSLRMTIQEGLTTEDNARLHLQELEALDEKRLEAQQALECYQARMSKAFDKQVRPRSFQVGDLVLAVRRPIIMTRHTGNKFTPKSDGPYIVKEVFTNGAYKIIDQDGL</sequence>
<dbReference type="SUPFAM" id="SSF56672">
    <property type="entry name" value="DNA/RNA polymerases"/>
    <property type="match status" value="1"/>
</dbReference>
<evidence type="ECO:0000313" key="11">
    <source>
        <dbReference type="EMBL" id="KAA0054202.1"/>
    </source>
</evidence>
<dbReference type="CDD" id="cd01647">
    <property type="entry name" value="RT_LTR"/>
    <property type="match status" value="1"/>
</dbReference>
<dbReference type="PANTHER" id="PTHR48475">
    <property type="entry name" value="RIBONUCLEASE H"/>
    <property type="match status" value="1"/>
</dbReference>
<dbReference type="GO" id="GO:0003676">
    <property type="term" value="F:nucleic acid binding"/>
    <property type="evidence" value="ECO:0007669"/>
    <property type="project" value="InterPro"/>
</dbReference>
<dbReference type="InterPro" id="IPR043128">
    <property type="entry name" value="Rev_trsase/Diguanyl_cyclase"/>
</dbReference>
<dbReference type="InterPro" id="IPR012337">
    <property type="entry name" value="RNaseH-like_sf"/>
</dbReference>
<feature type="domain" description="Reverse transcriptase" evidence="9">
    <location>
        <begin position="1101"/>
        <end position="1260"/>
    </location>
</feature>
<dbReference type="Gene3D" id="3.30.420.10">
    <property type="entry name" value="Ribonuclease H-like superfamily/Ribonuclease H"/>
    <property type="match status" value="3"/>
</dbReference>
<dbReference type="OrthoDB" id="1729438at2759"/>
<evidence type="ECO:0000259" key="10">
    <source>
        <dbReference type="Pfam" id="PF17917"/>
    </source>
</evidence>
<keyword evidence="5" id="KW-0378">Hydrolase</keyword>
<dbReference type="InterPro" id="IPR000477">
    <property type="entry name" value="RT_dom"/>
</dbReference>
<dbReference type="GO" id="GO:0004519">
    <property type="term" value="F:endonuclease activity"/>
    <property type="evidence" value="ECO:0007669"/>
    <property type="project" value="UniProtKB-KW"/>
</dbReference>
<dbReference type="CDD" id="cd00303">
    <property type="entry name" value="retropepsin_like"/>
    <property type="match status" value="1"/>
</dbReference>
<protein>
    <submittedName>
        <fullName evidence="12">Ty3-gypsy retrotransposon protein</fullName>
    </submittedName>
</protein>
<keyword evidence="6" id="KW-0695">RNA-directed DNA polymerase</keyword>
<dbReference type="EMBL" id="SSTE01008862">
    <property type="protein sequence ID" value="KAA0054202.1"/>
    <property type="molecule type" value="Genomic_DNA"/>
</dbReference>
<feature type="region of interest" description="Disordered" evidence="8">
    <location>
        <begin position="359"/>
        <end position="380"/>
    </location>
</feature>
<keyword evidence="1" id="KW-0808">Transferase</keyword>
<dbReference type="Proteomes" id="UP000321947">
    <property type="component" value="Unassembled WGS sequence"/>
</dbReference>
<evidence type="ECO:0000256" key="4">
    <source>
        <dbReference type="ARBA" id="ARBA00022759"/>
    </source>
</evidence>
<organism evidence="12 14">
    <name type="scientific">Cucumis melo var. makuwa</name>
    <name type="common">Oriental melon</name>
    <dbReference type="NCBI Taxonomy" id="1194695"/>
    <lineage>
        <taxon>Eukaryota</taxon>
        <taxon>Viridiplantae</taxon>
        <taxon>Streptophyta</taxon>
        <taxon>Embryophyta</taxon>
        <taxon>Tracheophyta</taxon>
        <taxon>Spermatophyta</taxon>
        <taxon>Magnoliopsida</taxon>
        <taxon>eudicotyledons</taxon>
        <taxon>Gunneridae</taxon>
        <taxon>Pentapetalae</taxon>
        <taxon>rosids</taxon>
        <taxon>fabids</taxon>
        <taxon>Cucurbitales</taxon>
        <taxon>Cucurbitaceae</taxon>
        <taxon>Benincaseae</taxon>
        <taxon>Cucumis</taxon>
    </lineage>
</organism>
<dbReference type="PANTHER" id="PTHR48475:SF1">
    <property type="entry name" value="RNASE H TYPE-1 DOMAIN-CONTAINING PROTEIN"/>
    <property type="match status" value="1"/>
</dbReference>
<evidence type="ECO:0000256" key="2">
    <source>
        <dbReference type="ARBA" id="ARBA00022695"/>
    </source>
</evidence>
<name>A0A5D3CUG5_CUCMM</name>
<reference evidence="13 14" key="1">
    <citation type="submission" date="2019-08" db="EMBL/GenBank/DDBJ databases">
        <title>Draft genome sequences of two oriental melons (Cucumis melo L. var makuwa).</title>
        <authorList>
            <person name="Kwon S.-Y."/>
        </authorList>
    </citation>
    <scope>NUCLEOTIDE SEQUENCE [LARGE SCALE GENOMIC DNA]</scope>
    <source>
        <strain evidence="14">cv. Chang Bougi</strain>
        <strain evidence="13">cv. SW 3</strain>
        <tissue evidence="12">Leaf</tissue>
    </source>
</reference>
<comment type="caution">
    <text evidence="12">The sequence shown here is derived from an EMBL/GenBank/DDBJ whole genome shotgun (WGS) entry which is preliminary data.</text>
</comment>